<dbReference type="GO" id="GO:0015808">
    <property type="term" value="P:L-alanine transport"/>
    <property type="evidence" value="ECO:0007669"/>
    <property type="project" value="TreeGrafter"/>
</dbReference>
<dbReference type="GO" id="GO:1903805">
    <property type="term" value="P:L-valine import across plasma membrane"/>
    <property type="evidence" value="ECO:0007669"/>
    <property type="project" value="TreeGrafter"/>
</dbReference>
<dbReference type="PANTHER" id="PTHR45772:SF7">
    <property type="entry name" value="AMINO ACID ABC TRANSPORTER ATP-BINDING PROTEIN"/>
    <property type="match status" value="1"/>
</dbReference>
<dbReference type="InterPro" id="IPR003593">
    <property type="entry name" value="AAA+_ATPase"/>
</dbReference>
<proteinExistence type="predicted"/>
<dbReference type="GO" id="GO:0042941">
    <property type="term" value="P:D-alanine transmembrane transport"/>
    <property type="evidence" value="ECO:0007669"/>
    <property type="project" value="TreeGrafter"/>
</dbReference>
<dbReference type="PROSITE" id="PS00211">
    <property type="entry name" value="ABC_TRANSPORTER_1"/>
    <property type="match status" value="1"/>
</dbReference>
<evidence type="ECO:0000313" key="5">
    <source>
        <dbReference type="EMBL" id="MBI5248371.1"/>
    </source>
</evidence>
<evidence type="ECO:0000256" key="2">
    <source>
        <dbReference type="ARBA" id="ARBA00022741"/>
    </source>
</evidence>
<protein>
    <submittedName>
        <fullName evidence="5">ABC transporter ATP-binding protein</fullName>
    </submittedName>
</protein>
<dbReference type="FunFam" id="3.40.50.300:FF:000421">
    <property type="entry name" value="Branched-chain amino acid ABC transporter ATP-binding protein"/>
    <property type="match status" value="1"/>
</dbReference>
<dbReference type="GO" id="GO:0005524">
    <property type="term" value="F:ATP binding"/>
    <property type="evidence" value="ECO:0007669"/>
    <property type="project" value="UniProtKB-KW"/>
</dbReference>
<dbReference type="GO" id="GO:0016887">
    <property type="term" value="F:ATP hydrolysis activity"/>
    <property type="evidence" value="ECO:0007669"/>
    <property type="project" value="InterPro"/>
</dbReference>
<gene>
    <name evidence="5" type="ORF">HY912_02655</name>
</gene>
<dbReference type="SMART" id="SM00382">
    <property type="entry name" value="AAA"/>
    <property type="match status" value="1"/>
</dbReference>
<dbReference type="InterPro" id="IPR003439">
    <property type="entry name" value="ABC_transporter-like_ATP-bd"/>
</dbReference>
<evidence type="ECO:0000259" key="4">
    <source>
        <dbReference type="PROSITE" id="PS50893"/>
    </source>
</evidence>
<evidence type="ECO:0000256" key="3">
    <source>
        <dbReference type="ARBA" id="ARBA00022840"/>
    </source>
</evidence>
<dbReference type="InterPro" id="IPR027417">
    <property type="entry name" value="P-loop_NTPase"/>
</dbReference>
<reference evidence="5" key="1">
    <citation type="submission" date="2020-07" db="EMBL/GenBank/DDBJ databases">
        <title>Huge and variable diversity of episymbiotic CPR bacteria and DPANN archaea in groundwater ecosystems.</title>
        <authorList>
            <person name="He C.Y."/>
            <person name="Keren R."/>
            <person name="Whittaker M."/>
            <person name="Farag I.F."/>
            <person name="Doudna J."/>
            <person name="Cate J.H.D."/>
            <person name="Banfield J.F."/>
        </authorList>
    </citation>
    <scope>NUCLEOTIDE SEQUENCE</scope>
    <source>
        <strain evidence="5">NC_groundwater_1664_Pr3_B-0.1um_52_9</strain>
    </source>
</reference>
<keyword evidence="1" id="KW-0813">Transport</keyword>
<organism evidence="5 6">
    <name type="scientific">Desulfomonile tiedjei</name>
    <dbReference type="NCBI Taxonomy" id="2358"/>
    <lineage>
        <taxon>Bacteria</taxon>
        <taxon>Pseudomonadati</taxon>
        <taxon>Thermodesulfobacteriota</taxon>
        <taxon>Desulfomonilia</taxon>
        <taxon>Desulfomonilales</taxon>
        <taxon>Desulfomonilaceae</taxon>
        <taxon>Desulfomonile</taxon>
    </lineage>
</organism>
<keyword evidence="3 5" id="KW-0067">ATP-binding</keyword>
<dbReference type="PANTHER" id="PTHR45772">
    <property type="entry name" value="CONSERVED COMPONENT OF ABC TRANSPORTER FOR NATURAL AMINO ACIDS-RELATED"/>
    <property type="match status" value="1"/>
</dbReference>
<name>A0A9D6Z4N1_9BACT</name>
<dbReference type="Proteomes" id="UP000807825">
    <property type="component" value="Unassembled WGS sequence"/>
</dbReference>
<dbReference type="CDD" id="cd03219">
    <property type="entry name" value="ABC_Mj1267_LivG_branched"/>
    <property type="match status" value="1"/>
</dbReference>
<dbReference type="GO" id="GO:0005304">
    <property type="term" value="F:L-valine transmembrane transporter activity"/>
    <property type="evidence" value="ECO:0007669"/>
    <property type="project" value="TreeGrafter"/>
</dbReference>
<dbReference type="InterPro" id="IPR032823">
    <property type="entry name" value="BCA_ABC_TP_C"/>
</dbReference>
<dbReference type="Pfam" id="PF12399">
    <property type="entry name" value="BCA_ABC_TP_C"/>
    <property type="match status" value="1"/>
</dbReference>
<dbReference type="InterPro" id="IPR051120">
    <property type="entry name" value="ABC_AA/LPS_Transport"/>
</dbReference>
<dbReference type="PROSITE" id="PS50893">
    <property type="entry name" value="ABC_TRANSPORTER_2"/>
    <property type="match status" value="1"/>
</dbReference>
<comment type="caution">
    <text evidence="5">The sequence shown here is derived from an EMBL/GenBank/DDBJ whole genome shotgun (WGS) entry which is preliminary data.</text>
</comment>
<dbReference type="SUPFAM" id="SSF52540">
    <property type="entry name" value="P-loop containing nucleoside triphosphate hydrolases"/>
    <property type="match status" value="1"/>
</dbReference>
<dbReference type="Pfam" id="PF00005">
    <property type="entry name" value="ABC_tran"/>
    <property type="match status" value="1"/>
</dbReference>
<dbReference type="InterPro" id="IPR017871">
    <property type="entry name" value="ABC_transporter-like_CS"/>
</dbReference>
<keyword evidence="2" id="KW-0547">Nucleotide-binding</keyword>
<dbReference type="EMBL" id="JACRDE010000078">
    <property type="protein sequence ID" value="MBI5248371.1"/>
    <property type="molecule type" value="Genomic_DNA"/>
</dbReference>
<evidence type="ECO:0000313" key="6">
    <source>
        <dbReference type="Proteomes" id="UP000807825"/>
    </source>
</evidence>
<dbReference type="Gene3D" id="3.40.50.300">
    <property type="entry name" value="P-loop containing nucleotide triphosphate hydrolases"/>
    <property type="match status" value="1"/>
</dbReference>
<dbReference type="AlphaFoldDB" id="A0A9D6Z4N1"/>
<sequence>MLRVQGVEKTFDRFVAVNEANLEVEKGQVVAVIGPNGAGKSTLFKLITGHHKPDKGKIVFKGEDITGLPPYKICSKGISLSFQIVNVFPRLTVFENVQAAALSHQRRTFNLFSAASKFAVKETEDILDSMGLSRAADRISGSLSHGEQKVLEIAIALGNNPELLILDEPTAGMSPEETFATIGLINRLTSEMGLTILFCEHDMELVFSIADRIMVMHQGVSIIQATPEEIRNNKQVQDAYLGGAE</sequence>
<dbReference type="GO" id="GO:0015188">
    <property type="term" value="F:L-isoleucine transmembrane transporter activity"/>
    <property type="evidence" value="ECO:0007669"/>
    <property type="project" value="TreeGrafter"/>
</dbReference>
<dbReference type="GO" id="GO:0015192">
    <property type="term" value="F:L-phenylalanine transmembrane transporter activity"/>
    <property type="evidence" value="ECO:0007669"/>
    <property type="project" value="TreeGrafter"/>
</dbReference>
<accession>A0A9D6Z4N1</accession>
<dbReference type="GO" id="GO:1903806">
    <property type="term" value="P:L-isoleucine import across plasma membrane"/>
    <property type="evidence" value="ECO:0007669"/>
    <property type="project" value="TreeGrafter"/>
</dbReference>
<dbReference type="GO" id="GO:0005886">
    <property type="term" value="C:plasma membrane"/>
    <property type="evidence" value="ECO:0007669"/>
    <property type="project" value="TreeGrafter"/>
</dbReference>
<feature type="domain" description="ABC transporter" evidence="4">
    <location>
        <begin position="2"/>
        <end position="243"/>
    </location>
</feature>
<evidence type="ECO:0000256" key="1">
    <source>
        <dbReference type="ARBA" id="ARBA00022448"/>
    </source>
</evidence>